<evidence type="ECO:0000313" key="3">
    <source>
        <dbReference type="Proteomes" id="UP000291084"/>
    </source>
</evidence>
<keyword evidence="1" id="KW-0812">Transmembrane</keyword>
<protein>
    <submittedName>
        <fullName evidence="2">Uncharacterized protein</fullName>
    </submittedName>
</protein>
<keyword evidence="3" id="KW-1185">Reference proteome</keyword>
<dbReference type="Proteomes" id="UP000291084">
    <property type="component" value="Chromosome 4"/>
</dbReference>
<keyword evidence="1" id="KW-0472">Membrane</keyword>
<name>A0A0S3RVV2_PHAAN</name>
<keyword evidence="1" id="KW-1133">Transmembrane helix</keyword>
<evidence type="ECO:0000313" key="2">
    <source>
        <dbReference type="EMBL" id="BAT84673.1"/>
    </source>
</evidence>
<evidence type="ECO:0000256" key="1">
    <source>
        <dbReference type="SAM" id="Phobius"/>
    </source>
</evidence>
<organism evidence="2 3">
    <name type="scientific">Vigna angularis var. angularis</name>
    <dbReference type="NCBI Taxonomy" id="157739"/>
    <lineage>
        <taxon>Eukaryota</taxon>
        <taxon>Viridiplantae</taxon>
        <taxon>Streptophyta</taxon>
        <taxon>Embryophyta</taxon>
        <taxon>Tracheophyta</taxon>
        <taxon>Spermatophyta</taxon>
        <taxon>Magnoliopsida</taxon>
        <taxon>eudicotyledons</taxon>
        <taxon>Gunneridae</taxon>
        <taxon>Pentapetalae</taxon>
        <taxon>rosids</taxon>
        <taxon>fabids</taxon>
        <taxon>Fabales</taxon>
        <taxon>Fabaceae</taxon>
        <taxon>Papilionoideae</taxon>
        <taxon>50 kb inversion clade</taxon>
        <taxon>NPAAA clade</taxon>
        <taxon>indigoferoid/millettioid clade</taxon>
        <taxon>Phaseoleae</taxon>
        <taxon>Vigna</taxon>
    </lineage>
</organism>
<proteinExistence type="predicted"/>
<sequence>MIMRLRKMVMARAGGGRIAVDAIRDSMLLQWRSFCIFAIFGSLGLMMNARMKMLPWLTSCPCGGGLNDAAAARKGSSGWRQSQ</sequence>
<accession>A0A0S3RVV2</accession>
<dbReference type="EMBL" id="AP015037">
    <property type="protein sequence ID" value="BAT84673.1"/>
    <property type="molecule type" value="Genomic_DNA"/>
</dbReference>
<reference evidence="2 3" key="1">
    <citation type="journal article" date="2015" name="Sci. Rep.">
        <title>The power of single molecule real-time sequencing technology in the de novo assembly of a eukaryotic genome.</title>
        <authorList>
            <person name="Sakai H."/>
            <person name="Naito K."/>
            <person name="Ogiso-Tanaka E."/>
            <person name="Takahashi Y."/>
            <person name="Iseki K."/>
            <person name="Muto C."/>
            <person name="Satou K."/>
            <person name="Teruya K."/>
            <person name="Shiroma A."/>
            <person name="Shimoji M."/>
            <person name="Hirano T."/>
            <person name="Itoh T."/>
            <person name="Kaga A."/>
            <person name="Tomooka N."/>
        </authorList>
    </citation>
    <scope>NUCLEOTIDE SEQUENCE [LARGE SCALE GENOMIC DNA]</scope>
    <source>
        <strain evidence="3">cv. Shumari</strain>
    </source>
</reference>
<dbReference type="AlphaFoldDB" id="A0A0S3RVV2"/>
<feature type="transmembrane region" description="Helical" evidence="1">
    <location>
        <begin position="31"/>
        <end position="49"/>
    </location>
</feature>
<gene>
    <name evidence="2" type="primary">Vigan.04G210400</name>
    <name evidence="2" type="ORF">VIGAN_04210400</name>
</gene>